<dbReference type="EMBL" id="GBXM01050685">
    <property type="protein sequence ID" value="JAH57892.1"/>
    <property type="molecule type" value="Transcribed_RNA"/>
</dbReference>
<proteinExistence type="predicted"/>
<dbReference type="AlphaFoldDB" id="A0A0E9TWQ9"/>
<reference evidence="2" key="1">
    <citation type="submission" date="2014-11" db="EMBL/GenBank/DDBJ databases">
        <authorList>
            <person name="Amaro Gonzalez C."/>
        </authorList>
    </citation>
    <scope>NUCLEOTIDE SEQUENCE</scope>
</reference>
<name>A0A0E9TWQ9_ANGAN</name>
<sequence>MASCFTGGSGKPVWKRTHSEAMI</sequence>
<accession>A0A0E9TWQ9</accession>
<feature type="region of interest" description="Disordered" evidence="1">
    <location>
        <begin position="1"/>
        <end position="23"/>
    </location>
</feature>
<reference evidence="2" key="2">
    <citation type="journal article" date="2015" name="Fish Shellfish Immunol.">
        <title>Early steps in the European eel (Anguilla anguilla)-Vibrio vulnificus interaction in the gills: Role of the RtxA13 toxin.</title>
        <authorList>
            <person name="Callol A."/>
            <person name="Pajuelo D."/>
            <person name="Ebbesson L."/>
            <person name="Teles M."/>
            <person name="MacKenzie S."/>
            <person name="Amaro C."/>
        </authorList>
    </citation>
    <scope>NUCLEOTIDE SEQUENCE</scope>
</reference>
<organism evidence="2">
    <name type="scientific">Anguilla anguilla</name>
    <name type="common">European freshwater eel</name>
    <name type="synonym">Muraena anguilla</name>
    <dbReference type="NCBI Taxonomy" id="7936"/>
    <lineage>
        <taxon>Eukaryota</taxon>
        <taxon>Metazoa</taxon>
        <taxon>Chordata</taxon>
        <taxon>Craniata</taxon>
        <taxon>Vertebrata</taxon>
        <taxon>Euteleostomi</taxon>
        <taxon>Actinopterygii</taxon>
        <taxon>Neopterygii</taxon>
        <taxon>Teleostei</taxon>
        <taxon>Anguilliformes</taxon>
        <taxon>Anguillidae</taxon>
        <taxon>Anguilla</taxon>
    </lineage>
</organism>
<evidence type="ECO:0000313" key="2">
    <source>
        <dbReference type="EMBL" id="JAH57892.1"/>
    </source>
</evidence>
<protein>
    <submittedName>
        <fullName evidence="2">Uncharacterized protein</fullName>
    </submittedName>
</protein>
<evidence type="ECO:0000256" key="1">
    <source>
        <dbReference type="SAM" id="MobiDB-lite"/>
    </source>
</evidence>